<keyword evidence="2" id="KW-1185">Reference proteome</keyword>
<evidence type="ECO:0000313" key="2">
    <source>
        <dbReference type="Proteomes" id="UP000826212"/>
    </source>
</evidence>
<protein>
    <submittedName>
        <fullName evidence="1">Dehypoxanthine futalosine cyclase</fullName>
    </submittedName>
</protein>
<name>A0AC61NEV0_9BACT</name>
<evidence type="ECO:0000313" key="1">
    <source>
        <dbReference type="EMBL" id="QZE14128.1"/>
    </source>
</evidence>
<reference evidence="1" key="1">
    <citation type="submission" date="2021-08" db="EMBL/GenBank/DDBJ databases">
        <title>Novel anaerobic bacterium isolated from sea squirt in East Sea, Republic of Korea.</title>
        <authorList>
            <person name="Nguyen T.H."/>
            <person name="Li Z."/>
            <person name="Lee Y.-J."/>
            <person name="Ko J."/>
            <person name="Kim S.-G."/>
        </authorList>
    </citation>
    <scope>NUCLEOTIDE SEQUENCE</scope>
    <source>
        <strain evidence="1">KCTC 25031</strain>
    </source>
</reference>
<proteinExistence type="predicted"/>
<accession>A0AC61NEV0</accession>
<sequence length="371" mass="41900">MDRVSLYKKAIDLKALTLEEGLFLYENSPLSELTFVANEIRKKYRNDNKVTWIIDRNVNITNVCISDCSFCNFHRKLKDEDTFTTTLDEYIEKIEAMLKKGGNQLLLQGGMHPKYGIEFYEELFSTLKSRYPEVKLHSLGPPEIHHISKKSKLSYRETLVRLQAAGLDSLPGAGAEILSDRVRKTLSPGKATTEQWLEVMREAHRLNMVTSATMMFGHIETTSERVEHLLKLRDVQEQRPVGSNGFTAFIPWTVYTEGTKLAETYDCKPVTPSSYVRLIAMSRILLNNVPNIQASWLTVGKATAQACLYAGANDMGSIMIEENVVSSAGANYQMDAESIQKAIIEAGFIPQLRNQAYEYQDMPEGVPVLKK</sequence>
<gene>
    <name evidence="1" type="primary">mqnC</name>
    <name evidence="1" type="ORF">K4L44_16605</name>
</gene>
<dbReference type="EMBL" id="CP081303">
    <property type="protein sequence ID" value="QZE14128.1"/>
    <property type="molecule type" value="Genomic_DNA"/>
</dbReference>
<organism evidence="1 2">
    <name type="scientific">Halosquirtibacter laminarini</name>
    <dbReference type="NCBI Taxonomy" id="3374600"/>
    <lineage>
        <taxon>Bacteria</taxon>
        <taxon>Pseudomonadati</taxon>
        <taxon>Bacteroidota</taxon>
        <taxon>Bacteroidia</taxon>
        <taxon>Marinilabiliales</taxon>
        <taxon>Prolixibacteraceae</taxon>
        <taxon>Halosquirtibacter</taxon>
    </lineage>
</organism>
<dbReference type="Proteomes" id="UP000826212">
    <property type="component" value="Chromosome"/>
</dbReference>